<accession>A0A1D2YSM8</accession>
<reference evidence="3 4" key="1">
    <citation type="submission" date="2016-09" db="EMBL/GenBank/DDBJ databases">
        <title>Draft genome sequence for the type strain of Vulcanibacillus modesticaldus BR, a strictly anaerobic, moderately thermophilic, and nitrate-reducing bacterium from deep sea-hydrothermal vents of the Mid-Atlantic Ridge.</title>
        <authorList>
            <person name="Abin C.A."/>
            <person name="Hollibaugh J.T."/>
        </authorList>
    </citation>
    <scope>NUCLEOTIDE SEQUENCE [LARGE SCALE GENOMIC DNA]</scope>
    <source>
        <strain evidence="3 4">BR</strain>
    </source>
</reference>
<comment type="function">
    <text evidence="2">Required for morphogenesis under gluconeogenic growth conditions.</text>
</comment>
<dbReference type="NCBIfam" id="TIGR01826">
    <property type="entry name" value="CofD_related"/>
    <property type="match status" value="1"/>
</dbReference>
<dbReference type="InterPro" id="IPR038136">
    <property type="entry name" value="CofD-like_dom_sf"/>
</dbReference>
<evidence type="ECO:0000256" key="2">
    <source>
        <dbReference type="HAMAP-Rule" id="MF_00973"/>
    </source>
</evidence>
<dbReference type="CDD" id="cd07187">
    <property type="entry name" value="YvcK_like"/>
    <property type="match status" value="1"/>
</dbReference>
<name>A0A1D2YSM8_9BACI</name>
<sequence>MEDTNKKKIVVIGGGTGLSVILRGLKKKDIEISAIVTVADDGGSSGRLRDELDMLPPGDIRNVIIALANTEPLLEKLLQYRFQKGDGLAGHTLGNLFIAAMQEITGDFVLAIKEISRVLAVKGQVLPATLQKIVLYAELEDGSIVKGESNIPNTGKAIKRVFIKPDNVKPLIEALRVIEEADAIIIGPGSLYTSIIPNLLVPKLKETILLAKGKKIFISNVMTQPGETDGYTALDHVEAIERHVGQRFIEYVIVNDENIPEEIIEQYRLKGAEPVIADQNLFSKGYQVITDKFLKYNAFLRHDADKLAECVLNILD</sequence>
<dbReference type="HAMAP" id="MF_00973">
    <property type="entry name" value="Gluconeogen_factor"/>
    <property type="match status" value="1"/>
</dbReference>
<dbReference type="EMBL" id="MIJF01000058">
    <property type="protein sequence ID" value="OEF97792.1"/>
    <property type="molecule type" value="Genomic_DNA"/>
</dbReference>
<comment type="similarity">
    <text evidence="2">Belongs to the gluconeogenesis factor family.</text>
</comment>
<dbReference type="Pfam" id="PF01933">
    <property type="entry name" value="CofD"/>
    <property type="match status" value="1"/>
</dbReference>
<dbReference type="InterPro" id="IPR010119">
    <property type="entry name" value="Gluconeogen_factor"/>
</dbReference>
<dbReference type="GO" id="GO:0043743">
    <property type="term" value="F:LPPG:FO 2-phospho-L-lactate transferase activity"/>
    <property type="evidence" value="ECO:0007669"/>
    <property type="project" value="InterPro"/>
</dbReference>
<dbReference type="InterPro" id="IPR002882">
    <property type="entry name" value="CofD"/>
</dbReference>
<dbReference type="Proteomes" id="UP000243739">
    <property type="component" value="Unassembled WGS sequence"/>
</dbReference>
<gene>
    <name evidence="3" type="ORF">BHF71_11005</name>
</gene>
<keyword evidence="4" id="KW-1185">Reference proteome</keyword>
<dbReference type="SUPFAM" id="SSF142338">
    <property type="entry name" value="CofD-like"/>
    <property type="match status" value="1"/>
</dbReference>
<evidence type="ECO:0000313" key="4">
    <source>
        <dbReference type="Proteomes" id="UP000243739"/>
    </source>
</evidence>
<dbReference type="GO" id="GO:0008360">
    <property type="term" value="P:regulation of cell shape"/>
    <property type="evidence" value="ECO:0007669"/>
    <property type="project" value="UniProtKB-UniRule"/>
</dbReference>
<dbReference type="PANTHER" id="PTHR30135:SF3">
    <property type="entry name" value="GLUCONEOGENESIS FACTOR-RELATED"/>
    <property type="match status" value="1"/>
</dbReference>
<evidence type="ECO:0000313" key="3">
    <source>
        <dbReference type="EMBL" id="OEF97792.1"/>
    </source>
</evidence>
<dbReference type="GO" id="GO:0005737">
    <property type="term" value="C:cytoplasm"/>
    <property type="evidence" value="ECO:0007669"/>
    <property type="project" value="UniProtKB-SubCell"/>
</dbReference>
<dbReference type="STRING" id="337097.BHF71_11005"/>
<comment type="subcellular location">
    <subcellularLocation>
        <location evidence="2">Cytoplasm</location>
    </subcellularLocation>
</comment>
<dbReference type="Gene3D" id="3.40.50.10680">
    <property type="entry name" value="CofD-like domains"/>
    <property type="match status" value="1"/>
</dbReference>
<dbReference type="PANTHER" id="PTHR30135">
    <property type="entry name" value="UNCHARACTERIZED PROTEIN YVCK-RELATED"/>
    <property type="match status" value="1"/>
</dbReference>
<dbReference type="AlphaFoldDB" id="A0A1D2YSM8"/>
<comment type="caution">
    <text evidence="3">The sequence shown here is derived from an EMBL/GenBank/DDBJ whole genome shotgun (WGS) entry which is preliminary data.</text>
</comment>
<dbReference type="OrthoDB" id="9783842at2"/>
<protein>
    <recommendedName>
        <fullName evidence="2">Gluconeogenesis factor</fullName>
    </recommendedName>
</protein>
<keyword evidence="1 2" id="KW-0963">Cytoplasm</keyword>
<dbReference type="RefSeq" id="WP_069657423.1">
    <property type="nucleotide sequence ID" value="NZ_MIJF01000058.1"/>
</dbReference>
<organism evidence="3 4">
    <name type="scientific">Vulcanibacillus modesticaldus</name>
    <dbReference type="NCBI Taxonomy" id="337097"/>
    <lineage>
        <taxon>Bacteria</taxon>
        <taxon>Bacillati</taxon>
        <taxon>Bacillota</taxon>
        <taxon>Bacilli</taxon>
        <taxon>Bacillales</taxon>
        <taxon>Bacillaceae</taxon>
        <taxon>Vulcanibacillus</taxon>
    </lineage>
</organism>
<evidence type="ECO:0000256" key="1">
    <source>
        <dbReference type="ARBA" id="ARBA00022490"/>
    </source>
</evidence>
<proteinExistence type="inferred from homology"/>